<accession>A0A9E8SIP4</accession>
<dbReference type="PANTHER" id="PTHR36927:SF4">
    <property type="entry name" value="BLR5718 PROTEIN"/>
    <property type="match status" value="1"/>
</dbReference>
<evidence type="ECO:0000259" key="2">
    <source>
        <dbReference type="Pfam" id="PF01757"/>
    </source>
</evidence>
<gene>
    <name evidence="3" type="ORF">ON006_16450</name>
</gene>
<dbReference type="AlphaFoldDB" id="A0A9E8SIP4"/>
<keyword evidence="4" id="KW-1185">Reference proteome</keyword>
<evidence type="ECO:0000313" key="3">
    <source>
        <dbReference type="EMBL" id="WAC09344.1"/>
    </source>
</evidence>
<sequence>MSRTLWIDYLRSFITVLVIAHHSSLAYTTFASFNKTAYITSTNPIVDSQRWVGLDIFENFNDVFFMSLMFFIAGLFLFKSIQKKGALAFSRDRVYRLLIPFLLGGTLLNLLAYFPAYKVAHDSNDIAAYVKDFFFVEQWPVGPPWFIWVLFVFNIVFALIYSLRKKWQSSELLFNVDWGKKPLGFILGWFLFTFILYVPFAFWLGVSNWTGFGPFDFQLNRALMYFGYFILGTAIGNTSFNDSIFNPTSSLVRNWKWWVFLSALTYTILTIFPATLTKMVKQNQLSELVAYLIYFSIYVASCTLSCIAFITMFRATVSTPKKWWNSLSDNAYLIYLVHYVFIVWSQYLLLEAPFPAFVKFLITFVVSVSASWAVSILIRKNAFLRRYL</sequence>
<protein>
    <submittedName>
        <fullName evidence="3">Acyltransferase</fullName>
    </submittedName>
</protein>
<evidence type="ECO:0000256" key="1">
    <source>
        <dbReference type="SAM" id="Phobius"/>
    </source>
</evidence>
<feature type="transmembrane region" description="Helical" evidence="1">
    <location>
        <begin position="225"/>
        <end position="245"/>
    </location>
</feature>
<dbReference type="Proteomes" id="UP001164653">
    <property type="component" value="Chromosome"/>
</dbReference>
<feature type="transmembrane region" description="Helical" evidence="1">
    <location>
        <begin position="257"/>
        <end position="276"/>
    </location>
</feature>
<evidence type="ECO:0000313" key="4">
    <source>
        <dbReference type="Proteomes" id="UP001164653"/>
    </source>
</evidence>
<feature type="transmembrane region" description="Helical" evidence="1">
    <location>
        <begin position="145"/>
        <end position="163"/>
    </location>
</feature>
<feature type="transmembrane region" description="Helical" evidence="1">
    <location>
        <begin position="12"/>
        <end position="33"/>
    </location>
</feature>
<keyword evidence="1" id="KW-0472">Membrane</keyword>
<keyword evidence="3" id="KW-0808">Transferase</keyword>
<dbReference type="InterPro" id="IPR002656">
    <property type="entry name" value="Acyl_transf_3_dom"/>
</dbReference>
<dbReference type="InterPro" id="IPR050623">
    <property type="entry name" value="Glucan_succinyl_AcylTrfase"/>
</dbReference>
<dbReference type="Pfam" id="PF01757">
    <property type="entry name" value="Acyl_transf_3"/>
    <property type="match status" value="1"/>
</dbReference>
<feature type="transmembrane region" description="Helical" evidence="1">
    <location>
        <begin position="288"/>
        <end position="311"/>
    </location>
</feature>
<dbReference type="PANTHER" id="PTHR36927">
    <property type="entry name" value="BLR4337 PROTEIN"/>
    <property type="match status" value="1"/>
</dbReference>
<keyword evidence="1" id="KW-1133">Transmembrane helix</keyword>
<dbReference type="GO" id="GO:0016747">
    <property type="term" value="F:acyltransferase activity, transferring groups other than amino-acyl groups"/>
    <property type="evidence" value="ECO:0007669"/>
    <property type="project" value="InterPro"/>
</dbReference>
<dbReference type="RefSeq" id="WP_267609881.1">
    <property type="nucleotide sequence ID" value="NZ_CP112998.1"/>
</dbReference>
<proteinExistence type="predicted"/>
<feature type="transmembrane region" description="Helical" evidence="1">
    <location>
        <begin position="94"/>
        <end position="114"/>
    </location>
</feature>
<feature type="transmembrane region" description="Helical" evidence="1">
    <location>
        <begin position="183"/>
        <end position="205"/>
    </location>
</feature>
<feature type="transmembrane region" description="Helical" evidence="1">
    <location>
        <begin position="356"/>
        <end position="378"/>
    </location>
</feature>
<feature type="transmembrane region" description="Helical" evidence="1">
    <location>
        <begin position="63"/>
        <end position="82"/>
    </location>
</feature>
<keyword evidence="3" id="KW-0012">Acyltransferase</keyword>
<dbReference type="KEGG" id="dpf:ON006_16450"/>
<reference evidence="3" key="1">
    <citation type="submission" date="2022-11" db="EMBL/GenBank/DDBJ databases">
        <title>Dyadobacter pollutisoli sp. nov., isolated from plastic dumped soil.</title>
        <authorList>
            <person name="Kim J.M."/>
            <person name="Kim K.R."/>
            <person name="Lee J.K."/>
            <person name="Hao L."/>
            <person name="Jeon C.O."/>
        </authorList>
    </citation>
    <scope>NUCLEOTIDE SEQUENCE</scope>
    <source>
        <strain evidence="3">U1</strain>
    </source>
</reference>
<feature type="transmembrane region" description="Helical" evidence="1">
    <location>
        <begin position="332"/>
        <end position="350"/>
    </location>
</feature>
<keyword evidence="1" id="KW-0812">Transmembrane</keyword>
<dbReference type="EMBL" id="CP112998">
    <property type="protein sequence ID" value="WAC09344.1"/>
    <property type="molecule type" value="Genomic_DNA"/>
</dbReference>
<name>A0A9E8SIP4_9BACT</name>
<organism evidence="3 4">
    <name type="scientific">Dyadobacter pollutisoli</name>
    <dbReference type="NCBI Taxonomy" id="2910158"/>
    <lineage>
        <taxon>Bacteria</taxon>
        <taxon>Pseudomonadati</taxon>
        <taxon>Bacteroidota</taxon>
        <taxon>Cytophagia</taxon>
        <taxon>Cytophagales</taxon>
        <taxon>Spirosomataceae</taxon>
        <taxon>Dyadobacter</taxon>
    </lineage>
</organism>
<feature type="domain" description="Acyltransferase 3" evidence="2">
    <location>
        <begin position="5"/>
        <end position="375"/>
    </location>
</feature>